<dbReference type="Gramene" id="TuG1812G0600000044.01.T01">
    <property type="protein sequence ID" value="TuG1812G0600000044.01.T01"/>
    <property type="gene ID" value="TuG1812G0600000044.01"/>
</dbReference>
<dbReference type="GO" id="GO:0006355">
    <property type="term" value="P:regulation of DNA-templated transcription"/>
    <property type="evidence" value="ECO:0007669"/>
    <property type="project" value="InterPro"/>
</dbReference>
<evidence type="ECO:0000256" key="2">
    <source>
        <dbReference type="ARBA" id="ARBA00023125"/>
    </source>
</evidence>
<reference evidence="6" key="2">
    <citation type="submission" date="2018-03" db="EMBL/GenBank/DDBJ databases">
        <title>The Triticum urartu genome reveals the dynamic nature of wheat genome evolution.</title>
        <authorList>
            <person name="Ling H."/>
            <person name="Ma B."/>
            <person name="Shi X."/>
            <person name="Liu H."/>
            <person name="Dong L."/>
            <person name="Sun H."/>
            <person name="Cao Y."/>
            <person name="Gao Q."/>
            <person name="Zheng S."/>
            <person name="Li Y."/>
            <person name="Yu Y."/>
            <person name="Du H."/>
            <person name="Qi M."/>
            <person name="Li Y."/>
            <person name="Yu H."/>
            <person name="Cui Y."/>
            <person name="Wang N."/>
            <person name="Chen C."/>
            <person name="Wu H."/>
            <person name="Zhao Y."/>
            <person name="Zhang J."/>
            <person name="Li Y."/>
            <person name="Zhou W."/>
            <person name="Zhang B."/>
            <person name="Hu W."/>
            <person name="Eijk M."/>
            <person name="Tang J."/>
            <person name="Witsenboer H."/>
            <person name="Zhao S."/>
            <person name="Li Z."/>
            <person name="Zhang A."/>
            <person name="Wang D."/>
            <person name="Liang C."/>
        </authorList>
    </citation>
    <scope>NUCLEOTIDE SEQUENCE [LARGE SCALE GENOMIC DNA]</scope>
    <source>
        <strain evidence="6">cv. G1812</strain>
    </source>
</reference>
<dbReference type="PROSITE" id="PS51005">
    <property type="entry name" value="NAC"/>
    <property type="match status" value="1"/>
</dbReference>
<dbReference type="GO" id="GO:0003677">
    <property type="term" value="F:DNA binding"/>
    <property type="evidence" value="ECO:0007669"/>
    <property type="project" value="UniProtKB-KW"/>
</dbReference>
<dbReference type="Proteomes" id="UP000015106">
    <property type="component" value="Chromosome 6"/>
</dbReference>
<dbReference type="InterPro" id="IPR003441">
    <property type="entry name" value="NAC-dom"/>
</dbReference>
<protein>
    <recommendedName>
        <fullName evidence="5">NAC domain-containing protein</fullName>
    </recommendedName>
</protein>
<dbReference type="Gene3D" id="2.170.150.80">
    <property type="entry name" value="NAC domain"/>
    <property type="match status" value="1"/>
</dbReference>
<sequence length="379" mass="41617">MEMAPLPPGYRFQPTDAELILYYLKRKILGKKLRRNPVTEIDIYQFAPWDLPGKSSMPTGDLQWYFFCTCDRKYPTGSRTNRSNQAGHWKATGKDRKVVCNSRTVGMKRTLVFHAGKGCKEKRTDWVMHEYRLVESEVPNAGVRLDDFVLCKVYQKSGPGPRIGEQYGAPLEEEEEEEEMNDANGEAYCLSHSSAPGPSHGGVLNFAGQSISDGGRVSLSLLSANNGKSSSSGVRPDRASHPDVNWDRIHIQQLADILGFLSTNPVGQDGPPSDSTAYHDTEALFDDSEAIFDIADQVVPSSLVSLCKQCDSCGVRLVDPFLEPVAGELYLELNDLLLCHAGHVPHGSSHEGPQHWIRQRPFVHSSSAASGTVSAAVSG</sequence>
<proteinExistence type="predicted"/>
<organism evidence="6 7">
    <name type="scientific">Triticum urartu</name>
    <name type="common">Red wild einkorn</name>
    <name type="synonym">Crithodium urartu</name>
    <dbReference type="NCBI Taxonomy" id="4572"/>
    <lineage>
        <taxon>Eukaryota</taxon>
        <taxon>Viridiplantae</taxon>
        <taxon>Streptophyta</taxon>
        <taxon>Embryophyta</taxon>
        <taxon>Tracheophyta</taxon>
        <taxon>Spermatophyta</taxon>
        <taxon>Magnoliopsida</taxon>
        <taxon>Liliopsida</taxon>
        <taxon>Poales</taxon>
        <taxon>Poaceae</taxon>
        <taxon>BOP clade</taxon>
        <taxon>Pooideae</taxon>
        <taxon>Triticodae</taxon>
        <taxon>Triticeae</taxon>
        <taxon>Triticinae</taxon>
        <taxon>Triticum</taxon>
    </lineage>
</organism>
<dbReference type="InterPro" id="IPR036093">
    <property type="entry name" value="NAC_dom_sf"/>
</dbReference>
<keyword evidence="4" id="KW-0539">Nucleus</keyword>
<evidence type="ECO:0000256" key="1">
    <source>
        <dbReference type="ARBA" id="ARBA00023015"/>
    </source>
</evidence>
<dbReference type="SUPFAM" id="SSF101941">
    <property type="entry name" value="NAC domain"/>
    <property type="match status" value="1"/>
</dbReference>
<keyword evidence="7" id="KW-1185">Reference proteome</keyword>
<evidence type="ECO:0000256" key="4">
    <source>
        <dbReference type="ARBA" id="ARBA00023242"/>
    </source>
</evidence>
<dbReference type="AlphaFoldDB" id="A0A8R7UM97"/>
<dbReference type="GeneID" id="125517413"/>
<name>A0A8R7UM97_TRIUA</name>
<evidence type="ECO:0000256" key="3">
    <source>
        <dbReference type="ARBA" id="ARBA00023163"/>
    </source>
</evidence>
<dbReference type="PANTHER" id="PTHR31744">
    <property type="entry name" value="PROTEIN CUP-SHAPED COTYLEDON 2-RELATED"/>
    <property type="match status" value="1"/>
</dbReference>
<feature type="domain" description="NAC" evidence="5">
    <location>
        <begin position="6"/>
        <end position="156"/>
    </location>
</feature>
<reference evidence="7" key="1">
    <citation type="journal article" date="2013" name="Nature">
        <title>Draft genome of the wheat A-genome progenitor Triticum urartu.</title>
        <authorList>
            <person name="Ling H.Q."/>
            <person name="Zhao S."/>
            <person name="Liu D."/>
            <person name="Wang J."/>
            <person name="Sun H."/>
            <person name="Zhang C."/>
            <person name="Fan H."/>
            <person name="Li D."/>
            <person name="Dong L."/>
            <person name="Tao Y."/>
            <person name="Gao C."/>
            <person name="Wu H."/>
            <person name="Li Y."/>
            <person name="Cui Y."/>
            <person name="Guo X."/>
            <person name="Zheng S."/>
            <person name="Wang B."/>
            <person name="Yu K."/>
            <person name="Liang Q."/>
            <person name="Yang W."/>
            <person name="Lou X."/>
            <person name="Chen J."/>
            <person name="Feng M."/>
            <person name="Jian J."/>
            <person name="Zhang X."/>
            <person name="Luo G."/>
            <person name="Jiang Y."/>
            <person name="Liu J."/>
            <person name="Wang Z."/>
            <person name="Sha Y."/>
            <person name="Zhang B."/>
            <person name="Wu H."/>
            <person name="Tang D."/>
            <person name="Shen Q."/>
            <person name="Xue P."/>
            <person name="Zou S."/>
            <person name="Wang X."/>
            <person name="Liu X."/>
            <person name="Wang F."/>
            <person name="Yang Y."/>
            <person name="An X."/>
            <person name="Dong Z."/>
            <person name="Zhang K."/>
            <person name="Zhang X."/>
            <person name="Luo M.C."/>
            <person name="Dvorak J."/>
            <person name="Tong Y."/>
            <person name="Wang J."/>
            <person name="Yang H."/>
            <person name="Li Z."/>
            <person name="Wang D."/>
            <person name="Zhang A."/>
            <person name="Wang J."/>
        </authorList>
    </citation>
    <scope>NUCLEOTIDE SEQUENCE</scope>
    <source>
        <strain evidence="7">cv. G1812</strain>
    </source>
</reference>
<dbReference type="PANTHER" id="PTHR31744:SF210">
    <property type="entry name" value="NAC DOMAIN-CONTAINING PROTEIN 86-LIKE"/>
    <property type="match status" value="1"/>
</dbReference>
<evidence type="ECO:0000313" key="7">
    <source>
        <dbReference type="Proteomes" id="UP000015106"/>
    </source>
</evidence>
<accession>A0A8R7UM97</accession>
<dbReference type="RefSeq" id="XP_048538568.1">
    <property type="nucleotide sequence ID" value="XM_048682611.1"/>
</dbReference>
<dbReference type="Pfam" id="PF02365">
    <property type="entry name" value="NAM"/>
    <property type="match status" value="1"/>
</dbReference>
<keyword evidence="1" id="KW-0805">Transcription regulation</keyword>
<dbReference type="EnsemblPlants" id="TuG1812G0600000044.01.T01">
    <property type="protein sequence ID" value="TuG1812G0600000044.01.T01"/>
    <property type="gene ID" value="TuG1812G0600000044.01"/>
</dbReference>
<evidence type="ECO:0000259" key="5">
    <source>
        <dbReference type="PROSITE" id="PS51005"/>
    </source>
</evidence>
<keyword evidence="2" id="KW-0238">DNA-binding</keyword>
<keyword evidence="3" id="KW-0804">Transcription</keyword>
<dbReference type="OrthoDB" id="645697at2759"/>
<dbReference type="KEGG" id="tua:125517413"/>
<reference evidence="6" key="3">
    <citation type="submission" date="2022-06" db="UniProtKB">
        <authorList>
            <consortium name="EnsemblPlants"/>
        </authorList>
    </citation>
    <scope>IDENTIFICATION</scope>
</reference>
<gene>
    <name evidence="6" type="primary">LOC125517413</name>
</gene>
<evidence type="ECO:0000313" key="6">
    <source>
        <dbReference type="EnsemblPlants" id="TuG1812G0600000044.01.T01"/>
    </source>
</evidence>